<keyword evidence="2" id="KW-1185">Reference proteome</keyword>
<dbReference type="EMBL" id="RBNI01007658">
    <property type="protein sequence ID" value="RUP45207.1"/>
    <property type="molecule type" value="Genomic_DNA"/>
</dbReference>
<reference evidence="1 2" key="1">
    <citation type="journal article" date="2018" name="New Phytol.">
        <title>Phylogenomics of Endogonaceae and evolution of mycorrhizas within Mucoromycota.</title>
        <authorList>
            <person name="Chang Y."/>
            <person name="Desiro A."/>
            <person name="Na H."/>
            <person name="Sandor L."/>
            <person name="Lipzen A."/>
            <person name="Clum A."/>
            <person name="Barry K."/>
            <person name="Grigoriev I.V."/>
            <person name="Martin F.M."/>
            <person name="Stajich J.E."/>
            <person name="Smith M.E."/>
            <person name="Bonito G."/>
            <person name="Spatafora J.W."/>
        </authorList>
    </citation>
    <scope>NUCLEOTIDE SEQUENCE [LARGE SCALE GENOMIC DNA]</scope>
    <source>
        <strain evidence="1 2">GMNB39</strain>
    </source>
</reference>
<dbReference type="Proteomes" id="UP000268093">
    <property type="component" value="Unassembled WGS sequence"/>
</dbReference>
<sequence length="163" mass="18481">MANKEAILTPNIYTADNDVVIKFELPAELKEQTELLKRYMVYTADKWRNAGGEGFDGMFDRVSRSGLFMAQKKSSSTEEVTTTAVFGDVPEAIANSFLGDLNIVVFDKVKHLIQNLVNRLETARRLEKPSGNKVWNRQANIAPRILMSKPQVWPPRPERSQMP</sequence>
<accession>A0A433D2Y1</accession>
<protein>
    <submittedName>
        <fullName evidence="1">Uncharacterized protein</fullName>
    </submittedName>
</protein>
<evidence type="ECO:0000313" key="2">
    <source>
        <dbReference type="Proteomes" id="UP000268093"/>
    </source>
</evidence>
<proteinExistence type="predicted"/>
<evidence type="ECO:0000313" key="1">
    <source>
        <dbReference type="EMBL" id="RUP45207.1"/>
    </source>
</evidence>
<organism evidence="1 2">
    <name type="scientific">Jimgerdemannia flammicorona</name>
    <dbReference type="NCBI Taxonomy" id="994334"/>
    <lineage>
        <taxon>Eukaryota</taxon>
        <taxon>Fungi</taxon>
        <taxon>Fungi incertae sedis</taxon>
        <taxon>Mucoromycota</taxon>
        <taxon>Mucoromycotina</taxon>
        <taxon>Endogonomycetes</taxon>
        <taxon>Endogonales</taxon>
        <taxon>Endogonaceae</taxon>
        <taxon>Jimgerdemannia</taxon>
    </lineage>
</organism>
<comment type="caution">
    <text evidence="1">The sequence shown here is derived from an EMBL/GenBank/DDBJ whole genome shotgun (WGS) entry which is preliminary data.</text>
</comment>
<name>A0A433D2Y1_9FUNG</name>
<gene>
    <name evidence="1" type="ORF">BC936DRAFT_148484</name>
</gene>
<dbReference type="AlphaFoldDB" id="A0A433D2Y1"/>